<dbReference type="InterPro" id="IPR050922">
    <property type="entry name" value="LytR/CpsA/Psr_CW_biosynth"/>
</dbReference>
<keyword evidence="3" id="KW-0812">Transmembrane</keyword>
<reference evidence="7" key="1">
    <citation type="journal article" date="2011" name="MBio">
        <title>Novel metabolic attributes of the genus Cyanothece, comprising a group of unicellular nitrogen-fixing Cyanobacteria.</title>
        <authorList>
            <person name="Bandyopadhyay A."/>
            <person name="Elvitigala T."/>
            <person name="Welsh E."/>
            <person name="Stockel J."/>
            <person name="Liberton M."/>
            <person name="Min H."/>
            <person name="Sherman L.A."/>
            <person name="Pakrasi H.B."/>
        </authorList>
    </citation>
    <scope>NUCLEOTIDE SEQUENCE [LARGE SCALE GENOMIC DNA]</scope>
    <source>
        <strain evidence="7">PCC 8801</strain>
    </source>
</reference>
<evidence type="ECO:0000259" key="5">
    <source>
        <dbReference type="Pfam" id="PF13399"/>
    </source>
</evidence>
<dbReference type="InterPro" id="IPR027381">
    <property type="entry name" value="LytR/CpsA/Psr_C"/>
</dbReference>
<accession>B7K3Z2</accession>
<dbReference type="eggNOG" id="COG1316">
    <property type="taxonomic scope" value="Bacteria"/>
</dbReference>
<evidence type="ECO:0000313" key="6">
    <source>
        <dbReference type="EMBL" id="ACK66532.1"/>
    </source>
</evidence>
<dbReference type="Pfam" id="PF03816">
    <property type="entry name" value="LytR_cpsA_psr"/>
    <property type="match status" value="1"/>
</dbReference>
<sequence>MANSWERIVTGSGLEVNPVPKKSAKSSKHTSKVGNKQPLQSISPFYRGLLWGITFSCTAALSATVGASITLLSPLSHNLVPLIEQTKTWGQAAIALSQDNQTQAASTLLKYRLSRPVNVLVLGIDRVPDAQPGSLEAFAGRSDTMLLLRFDPTENSVQMLSIPRDSRVEIPGVGYTKINDANIHGGPALAARVISKTLNDVPIDRYVRVTTDAFTELVNLVGGVEVVVPHAMEYEDKTQKLKINLEAGRQILTGEQAEQFARFRKDGYGDIGRVQRQQVLLKALQQRIYSPTILPKIPQAISLIQQNLDTNLTWEEILALANFGRELQRENVKMVMLPGRFSQAEEFDARSYWILSQSGIDKIMTEYFNIAPKIESYRHLSPNRVRIALQNATDDPSLGRRMAEYLAKQNFHNVYIIQDAPQLQQETEIVVQQGDLQAAQNLQTLMGIGRVEASSTGDLDSQLTLRIGLDAKDLVLEDSFLKESSPSVESNL</sequence>
<dbReference type="NCBIfam" id="TIGR00350">
    <property type="entry name" value="lytR_cpsA_psr"/>
    <property type="match status" value="1"/>
</dbReference>
<dbReference type="Proteomes" id="UP000008204">
    <property type="component" value="Chromosome"/>
</dbReference>
<gene>
    <name evidence="6" type="ordered locus">PCC8801_2524</name>
</gene>
<protein>
    <submittedName>
        <fullName evidence="6">Cell envelope-related transcriptional attenuator</fullName>
    </submittedName>
</protein>
<keyword evidence="7" id="KW-1185">Reference proteome</keyword>
<dbReference type="InterPro" id="IPR004474">
    <property type="entry name" value="LytR_CpsA_psr"/>
</dbReference>
<feature type="region of interest" description="Disordered" evidence="2">
    <location>
        <begin position="16"/>
        <end position="35"/>
    </location>
</feature>
<feature type="compositionally biased region" description="Basic residues" evidence="2">
    <location>
        <begin position="22"/>
        <end position="31"/>
    </location>
</feature>
<dbReference type="AlphaFoldDB" id="B7K3Z2"/>
<dbReference type="RefSeq" id="WP_012595799.1">
    <property type="nucleotide sequence ID" value="NC_011726.1"/>
</dbReference>
<evidence type="ECO:0000256" key="2">
    <source>
        <dbReference type="SAM" id="MobiDB-lite"/>
    </source>
</evidence>
<dbReference type="KEGG" id="cyp:PCC8801_2524"/>
<dbReference type="HOGENOM" id="CLU_016455_5_1_3"/>
<dbReference type="PANTHER" id="PTHR33392">
    <property type="entry name" value="POLYISOPRENYL-TEICHOIC ACID--PEPTIDOGLYCAN TEICHOIC ACID TRANSFERASE TAGU"/>
    <property type="match status" value="1"/>
</dbReference>
<feature type="domain" description="LytR/CpsA/Psr regulator C-terminal" evidence="5">
    <location>
        <begin position="384"/>
        <end position="470"/>
    </location>
</feature>
<evidence type="ECO:0000256" key="3">
    <source>
        <dbReference type="SAM" id="Phobius"/>
    </source>
</evidence>
<keyword evidence="3" id="KW-0472">Membrane</keyword>
<dbReference type="Gene3D" id="3.40.630.190">
    <property type="entry name" value="LCP protein"/>
    <property type="match status" value="1"/>
</dbReference>
<evidence type="ECO:0000256" key="1">
    <source>
        <dbReference type="ARBA" id="ARBA00006068"/>
    </source>
</evidence>
<dbReference type="OrthoDB" id="305468at2"/>
<keyword evidence="3" id="KW-1133">Transmembrane helix</keyword>
<dbReference type="EMBL" id="CP001287">
    <property type="protein sequence ID" value="ACK66532.1"/>
    <property type="molecule type" value="Genomic_DNA"/>
</dbReference>
<dbReference type="PANTHER" id="PTHR33392:SF6">
    <property type="entry name" value="POLYISOPRENYL-TEICHOIC ACID--PEPTIDOGLYCAN TEICHOIC ACID TRANSFERASE TAGU"/>
    <property type="match status" value="1"/>
</dbReference>
<feature type="domain" description="Cell envelope-related transcriptional attenuator" evidence="4">
    <location>
        <begin position="141"/>
        <end position="288"/>
    </location>
</feature>
<dbReference type="Pfam" id="PF13399">
    <property type="entry name" value="LytR_C"/>
    <property type="match status" value="1"/>
</dbReference>
<feature type="transmembrane region" description="Helical" evidence="3">
    <location>
        <begin position="49"/>
        <end position="72"/>
    </location>
</feature>
<evidence type="ECO:0000313" key="7">
    <source>
        <dbReference type="Proteomes" id="UP000008204"/>
    </source>
</evidence>
<proteinExistence type="inferred from homology"/>
<evidence type="ECO:0000259" key="4">
    <source>
        <dbReference type="Pfam" id="PF03816"/>
    </source>
</evidence>
<name>B7K3Z2_RIPO1</name>
<dbReference type="STRING" id="41431.PCC8801_2524"/>
<organism evidence="6 7">
    <name type="scientific">Rippkaea orientalis (strain PCC 8801 / RF-1)</name>
    <name type="common">Cyanothece sp. (strain PCC 8801)</name>
    <dbReference type="NCBI Taxonomy" id="41431"/>
    <lineage>
        <taxon>Bacteria</taxon>
        <taxon>Bacillati</taxon>
        <taxon>Cyanobacteriota</taxon>
        <taxon>Cyanophyceae</taxon>
        <taxon>Oscillatoriophycideae</taxon>
        <taxon>Chroococcales</taxon>
        <taxon>Aphanothecaceae</taxon>
        <taxon>Rippkaea</taxon>
        <taxon>Rippkaea orientalis</taxon>
    </lineage>
</organism>
<comment type="similarity">
    <text evidence="1">Belongs to the LytR/CpsA/Psr (LCP) family.</text>
</comment>